<feature type="compositionally biased region" description="Polar residues" evidence="1">
    <location>
        <begin position="392"/>
        <end position="410"/>
    </location>
</feature>
<feature type="region of interest" description="Disordered" evidence="1">
    <location>
        <begin position="671"/>
        <end position="754"/>
    </location>
</feature>
<dbReference type="AlphaFoldDB" id="F7VS85"/>
<accession>F7VS85</accession>
<dbReference type="eggNOG" id="ENOG502QT51">
    <property type="taxonomic scope" value="Eukaryota"/>
</dbReference>
<dbReference type="HOGENOM" id="CLU_007228_0_0_1"/>
<evidence type="ECO:0000313" key="3">
    <source>
        <dbReference type="Proteomes" id="UP000001881"/>
    </source>
</evidence>
<feature type="region of interest" description="Disordered" evidence="1">
    <location>
        <begin position="1"/>
        <end position="159"/>
    </location>
</feature>
<name>F7VS85_SORMK</name>
<protein>
    <submittedName>
        <fullName evidence="2">WGS project CABT00000000 data, contig 2.5</fullName>
    </submittedName>
</protein>
<gene>
    <name evidence="2" type="ORF">SMAC_01917</name>
</gene>
<feature type="compositionally biased region" description="Polar residues" evidence="1">
    <location>
        <begin position="423"/>
        <end position="432"/>
    </location>
</feature>
<sequence length="781" mass="85490">MDCNLSDTTQQQQQHSPATPQQHHHLQIQQQQQQSLQSNSVDNLPDTASIHNSPFSGQGQGQAFVANQQPPPPPPKTKQSTRKLIKNILSGSSSHRNHDSHSGQSSWGDPSGVVRRSSRRISQPPPPPAIRTGVSQVSLDHPPADWQTQYPPSQPSPLQTAEYRDSYLVAGQERDLHLQNPQDGQYNPTIRPVPPEKDVSPYSAGESGYHQQQQSHPQLQVQIPPEPQQQQFNQAEFEAALQQQHQHSQQVTPQDPYQTSSQVQYQASTHSAVSGHLGNPQHKNPETVSQLSRESPTIDSDQRSATNVQSSLQASDESSYTPQSQDIPLRQNPLPAQPSAQPQGKTPQQQVMAPQPGGRRSQDTTDKATGIREIQPPPGPPPSYRQSQQPSMNNLSQPSNAGGQSSSSYRQGDRQGFDGSGDQGRNSPQPASSERAAEDQEKTLKELLTKYKNVKRLYFDGKKEIEQLGNQVEQLQNAIANQRMSQSRTSLDDSEYTTRFNRLQGAITNLAFNIRKEWKTLPKWLDPYVTADALKTGRQEMTAVGRAVITRWVVDEIFNRCFHPGLEPELSKQLKTIEQNIRHFSYTLNSQEEHDALTSKVLATSNLTAHLFQHLTEPAPVGVDGSVGMIVELAVGIASNLPLESRDVAIVYPLPEQPIQTKLMEVEKTALPPLEGRPSDASEEGTAGDGAKESSKERARGDKATRSGMLNTIHHTIGGNSAAGGPPGSRKGSIADSSTLPTAPSGAASQSKDAGRVRFAGSFGVEVRGRHVLVKAPVWTI</sequence>
<feature type="compositionally biased region" description="Polar residues" evidence="1">
    <location>
        <begin position="179"/>
        <end position="188"/>
    </location>
</feature>
<organism evidence="2 3">
    <name type="scientific">Sordaria macrospora (strain ATCC MYA-333 / DSM 997 / K(L3346) / K-hell)</name>
    <dbReference type="NCBI Taxonomy" id="771870"/>
    <lineage>
        <taxon>Eukaryota</taxon>
        <taxon>Fungi</taxon>
        <taxon>Dikarya</taxon>
        <taxon>Ascomycota</taxon>
        <taxon>Pezizomycotina</taxon>
        <taxon>Sordariomycetes</taxon>
        <taxon>Sordariomycetidae</taxon>
        <taxon>Sordariales</taxon>
        <taxon>Sordariaceae</taxon>
        <taxon>Sordaria</taxon>
    </lineage>
</organism>
<dbReference type="VEuPathDB" id="FungiDB:SMAC_01917"/>
<dbReference type="EMBL" id="CABT02000005">
    <property type="protein sequence ID" value="CCC08371.1"/>
    <property type="molecule type" value="Genomic_DNA"/>
</dbReference>
<feature type="compositionally biased region" description="Polar residues" evidence="1">
    <location>
        <begin position="735"/>
        <end position="752"/>
    </location>
</feature>
<evidence type="ECO:0000256" key="1">
    <source>
        <dbReference type="SAM" id="MobiDB-lite"/>
    </source>
</evidence>
<feature type="compositionally biased region" description="Basic and acidic residues" evidence="1">
    <location>
        <begin position="690"/>
        <end position="705"/>
    </location>
</feature>
<proteinExistence type="predicted"/>
<feature type="compositionally biased region" description="Basic and acidic residues" evidence="1">
    <location>
        <begin position="360"/>
        <end position="370"/>
    </location>
</feature>
<feature type="compositionally biased region" description="Polar residues" evidence="1">
    <location>
        <begin position="286"/>
        <end position="326"/>
    </location>
</feature>
<feature type="compositionally biased region" description="Low complexity" evidence="1">
    <location>
        <begin position="8"/>
        <end position="38"/>
    </location>
</feature>
<dbReference type="OMA" id="REVHIEY"/>
<comment type="caution">
    <text evidence="2">The sequence shown here is derived from an EMBL/GenBank/DDBJ whole genome shotgun (WGS) entry which is preliminary data.</text>
</comment>
<feature type="compositionally biased region" description="Polar residues" evidence="1">
    <location>
        <begin position="146"/>
        <end position="159"/>
    </location>
</feature>
<dbReference type="STRING" id="771870.F7VS85"/>
<dbReference type="InParanoid" id="F7VS85"/>
<feature type="compositionally biased region" description="Polar residues" evidence="1">
    <location>
        <begin position="338"/>
        <end position="352"/>
    </location>
</feature>
<dbReference type="Proteomes" id="UP000001881">
    <property type="component" value="Unassembled WGS sequence"/>
</dbReference>
<feature type="compositionally biased region" description="Polar residues" evidence="1">
    <location>
        <begin position="251"/>
        <end position="272"/>
    </location>
</feature>
<keyword evidence="3" id="KW-1185">Reference proteome</keyword>
<evidence type="ECO:0000313" key="2">
    <source>
        <dbReference type="EMBL" id="CCC08371.1"/>
    </source>
</evidence>
<reference evidence="2 3" key="1">
    <citation type="journal article" date="2010" name="PLoS Genet.">
        <title>De novo assembly of a 40 Mb eukaryotic genome from short sequence reads: Sordaria macrospora, a model organism for fungal morphogenesis.</title>
        <authorList>
            <person name="Nowrousian M."/>
            <person name="Stajich J."/>
            <person name="Chu M."/>
            <person name="Engh I."/>
            <person name="Espagne E."/>
            <person name="Halliday K."/>
            <person name="Kamerewerd J."/>
            <person name="Kempken F."/>
            <person name="Knab B."/>
            <person name="Kuo H.C."/>
            <person name="Osiewacz H.D."/>
            <person name="Poeggeler S."/>
            <person name="Read N."/>
            <person name="Seiler S."/>
            <person name="Smith K."/>
            <person name="Zickler D."/>
            <person name="Kueck U."/>
            <person name="Freitag M."/>
        </authorList>
    </citation>
    <scope>NUCLEOTIDE SEQUENCE [LARGE SCALE GENOMIC DNA]</scope>
    <source>
        <strain evidence="3">ATCC MYA-333 / DSM 997 / K(L3346) / K-hell</strain>
        <tissue evidence="2">Mycelium</tissue>
    </source>
</reference>
<feature type="compositionally biased region" description="Low complexity" evidence="1">
    <location>
        <begin position="211"/>
        <end position="250"/>
    </location>
</feature>
<feature type="region of interest" description="Disordered" evidence="1">
    <location>
        <begin position="177"/>
        <end position="440"/>
    </location>
</feature>
<dbReference type="OrthoDB" id="4155914at2759"/>